<proteinExistence type="predicted"/>
<keyword evidence="1" id="KW-0675">Receptor</keyword>
<keyword evidence="2" id="KW-1185">Reference proteome</keyword>
<reference evidence="1" key="1">
    <citation type="journal article" date="2023" name="Science">
        <title>Elucidation of the pathway for biosynthesis of saponin adjuvants from the soapbark tree.</title>
        <authorList>
            <person name="Reed J."/>
            <person name="Orme A."/>
            <person name="El-Demerdash A."/>
            <person name="Owen C."/>
            <person name="Martin L.B.B."/>
            <person name="Misra R.C."/>
            <person name="Kikuchi S."/>
            <person name="Rejzek M."/>
            <person name="Martin A.C."/>
            <person name="Harkess A."/>
            <person name="Leebens-Mack J."/>
            <person name="Louveau T."/>
            <person name="Stephenson M.J."/>
            <person name="Osbourn A."/>
        </authorList>
    </citation>
    <scope>NUCLEOTIDE SEQUENCE</scope>
    <source>
        <strain evidence="1">S10</strain>
    </source>
</reference>
<dbReference type="Proteomes" id="UP001163823">
    <property type="component" value="Chromosome 8"/>
</dbReference>
<comment type="caution">
    <text evidence="1">The sequence shown here is derived from an EMBL/GenBank/DDBJ whole genome shotgun (WGS) entry which is preliminary data.</text>
</comment>
<name>A0AAD7LI34_QUISA</name>
<dbReference type="PANTHER" id="PTHR33168">
    <property type="entry name" value="STRESS INDUCED PROTEIN-RELATED"/>
    <property type="match status" value="1"/>
</dbReference>
<dbReference type="EMBL" id="JARAOO010000008">
    <property type="protein sequence ID" value="KAJ7958551.1"/>
    <property type="molecule type" value="Genomic_DNA"/>
</dbReference>
<accession>A0AAD7LI34</accession>
<organism evidence="1 2">
    <name type="scientific">Quillaja saponaria</name>
    <name type="common">Soap bark tree</name>
    <dbReference type="NCBI Taxonomy" id="32244"/>
    <lineage>
        <taxon>Eukaryota</taxon>
        <taxon>Viridiplantae</taxon>
        <taxon>Streptophyta</taxon>
        <taxon>Embryophyta</taxon>
        <taxon>Tracheophyta</taxon>
        <taxon>Spermatophyta</taxon>
        <taxon>Magnoliopsida</taxon>
        <taxon>eudicotyledons</taxon>
        <taxon>Gunneridae</taxon>
        <taxon>Pentapetalae</taxon>
        <taxon>rosids</taxon>
        <taxon>fabids</taxon>
        <taxon>Fabales</taxon>
        <taxon>Quillajaceae</taxon>
        <taxon>Quillaja</taxon>
    </lineage>
</organism>
<evidence type="ECO:0000313" key="1">
    <source>
        <dbReference type="EMBL" id="KAJ7958551.1"/>
    </source>
</evidence>
<sequence length="182" mass="21314">MLNDYQKPSSLRHKLKASICCFSSHNNVHANHEQLHHQDYSFKPRTPRMPKSPYAWLKKSMANESPDFRGRSARFIISRSGWRSHRHFHSVDFSYDPSSYALNFEDDTRLTDAEDFPLRNFSSRLPASPLSPHCPKERAVHGAQGNCWLQLICQSYFLNLNWGLQLYVPSKYFMGFFSFHIN</sequence>
<gene>
    <name evidence="1" type="ORF">O6P43_019262</name>
</gene>
<dbReference type="AlphaFoldDB" id="A0AAD7LI34"/>
<evidence type="ECO:0000313" key="2">
    <source>
        <dbReference type="Proteomes" id="UP001163823"/>
    </source>
</evidence>
<dbReference type="KEGG" id="qsa:O6P43_019262"/>
<protein>
    <submittedName>
        <fullName evidence="1">Interleukin-2 receptor subunit beta like</fullName>
    </submittedName>
</protein>